<protein>
    <submittedName>
        <fullName evidence="4">AAA family ATPase</fullName>
    </submittedName>
</protein>
<evidence type="ECO:0000259" key="3">
    <source>
        <dbReference type="Pfam" id="PF13614"/>
    </source>
</evidence>
<dbReference type="PANTHER" id="PTHR43384:SF6">
    <property type="entry name" value="SEPTUM SITE-DETERMINING PROTEIN MIND HOMOLOG, CHLOROPLASTIC"/>
    <property type="match status" value="1"/>
</dbReference>
<gene>
    <name evidence="4" type="ORF">LNKW23_21500</name>
</gene>
<dbReference type="Gene3D" id="3.40.50.300">
    <property type="entry name" value="P-loop containing nucleotide triphosphate hydrolases"/>
    <property type="match status" value="1"/>
</dbReference>
<dbReference type="InterPro" id="IPR027417">
    <property type="entry name" value="P-loop_NTPase"/>
</dbReference>
<evidence type="ECO:0000256" key="2">
    <source>
        <dbReference type="ARBA" id="ARBA00022840"/>
    </source>
</evidence>
<dbReference type="EMBL" id="BSYI01000014">
    <property type="protein sequence ID" value="GMG82937.1"/>
    <property type="molecule type" value="Genomic_DNA"/>
</dbReference>
<comment type="caution">
    <text evidence="4">The sequence shown here is derived from an EMBL/GenBank/DDBJ whole genome shotgun (WGS) entry which is preliminary data.</text>
</comment>
<proteinExistence type="predicted"/>
<dbReference type="RefSeq" id="WP_285671728.1">
    <property type="nucleotide sequence ID" value="NZ_BSYI01000014.1"/>
</dbReference>
<keyword evidence="5" id="KW-1185">Reference proteome</keyword>
<evidence type="ECO:0000313" key="4">
    <source>
        <dbReference type="EMBL" id="GMG82937.1"/>
    </source>
</evidence>
<accession>A0ABQ6LI19</accession>
<keyword evidence="2" id="KW-0067">ATP-binding</keyword>
<keyword evidence="1" id="KW-0547">Nucleotide-binding</keyword>
<organism evidence="4 5">
    <name type="scientific">Paralimibaculum aggregatum</name>
    <dbReference type="NCBI Taxonomy" id="3036245"/>
    <lineage>
        <taxon>Bacteria</taxon>
        <taxon>Pseudomonadati</taxon>
        <taxon>Pseudomonadota</taxon>
        <taxon>Alphaproteobacteria</taxon>
        <taxon>Rhodobacterales</taxon>
        <taxon>Paracoccaceae</taxon>
        <taxon>Paralimibaculum</taxon>
    </lineage>
</organism>
<sequence>MALSIRRDSSLGSAPEALVFADGFPEIDTLAEELDNEFGVDQWVEVSNTSADQALAQLGGNTSIAIVTASADMPQAIEGIAALIRKARDAGLLVLLIVGEISSRSMHMLLKEGVADFAPYPEPEGALTEAIERLRFVRASGNQSGVGLTTSALQRRGKVLTVYGVAGGVGASTIAVNLAWELATLVRKQGRKVALLDFNFQYGSVATFLDVPRREAVYELVSEASSFDQTGLAQALSTYQDKLWVLTAPRDALPLDIVTPTDVKAIINLAREAFDYVIIDMPQALMNWSEPVYTISDDFFAVMEIDMRSAQNMFRFLRTLKAESMDLAKLVFVLNRSPGMTDLTGKARVKRVAESLGITLGHQIPDGGKAVVNACDQGIPLAEIAKSNPVRKEVLRIAQRVATEDATKAASSG</sequence>
<dbReference type="SUPFAM" id="SSF52540">
    <property type="entry name" value="P-loop containing nucleoside triphosphate hydrolases"/>
    <property type="match status" value="1"/>
</dbReference>
<evidence type="ECO:0000256" key="1">
    <source>
        <dbReference type="ARBA" id="ARBA00022741"/>
    </source>
</evidence>
<evidence type="ECO:0000313" key="5">
    <source>
        <dbReference type="Proteomes" id="UP001239909"/>
    </source>
</evidence>
<dbReference type="Proteomes" id="UP001239909">
    <property type="component" value="Unassembled WGS sequence"/>
</dbReference>
<feature type="domain" description="AAA" evidence="3">
    <location>
        <begin position="158"/>
        <end position="321"/>
    </location>
</feature>
<dbReference type="InterPro" id="IPR025669">
    <property type="entry name" value="AAA_dom"/>
</dbReference>
<dbReference type="InterPro" id="IPR050625">
    <property type="entry name" value="ParA/MinD_ATPase"/>
</dbReference>
<dbReference type="Pfam" id="PF13614">
    <property type="entry name" value="AAA_31"/>
    <property type="match status" value="1"/>
</dbReference>
<name>A0ABQ6LI19_9RHOB</name>
<dbReference type="PANTHER" id="PTHR43384">
    <property type="entry name" value="SEPTUM SITE-DETERMINING PROTEIN MIND HOMOLOG, CHLOROPLASTIC-RELATED"/>
    <property type="match status" value="1"/>
</dbReference>
<reference evidence="4 5" key="1">
    <citation type="submission" date="2023-04" db="EMBL/GenBank/DDBJ databases">
        <title>Marinoamorphus aggregata gen. nov., sp. Nov., isolate from tissue of brittle star Ophioplocus japonicus.</title>
        <authorList>
            <person name="Kawano K."/>
            <person name="Sawayama S."/>
            <person name="Nakagawa S."/>
        </authorList>
    </citation>
    <scope>NUCLEOTIDE SEQUENCE [LARGE SCALE GENOMIC DNA]</scope>
    <source>
        <strain evidence="4 5">NKW23</strain>
    </source>
</reference>